<feature type="non-terminal residue" evidence="2">
    <location>
        <position position="416"/>
    </location>
</feature>
<protein>
    <submittedName>
        <fullName evidence="2">Uncharacterized protein</fullName>
    </submittedName>
</protein>
<evidence type="ECO:0000256" key="1">
    <source>
        <dbReference type="SAM" id="Coils"/>
    </source>
</evidence>
<organism evidence="2">
    <name type="scientific">Trepomonas sp. PC1</name>
    <dbReference type="NCBI Taxonomy" id="1076344"/>
    <lineage>
        <taxon>Eukaryota</taxon>
        <taxon>Metamonada</taxon>
        <taxon>Diplomonadida</taxon>
        <taxon>Hexamitidae</taxon>
        <taxon>Hexamitinae</taxon>
        <taxon>Trepomonas</taxon>
    </lineage>
</organism>
<proteinExistence type="predicted"/>
<name>A0A146K1K3_9EUKA</name>
<gene>
    <name evidence="2" type="ORF">TPC1_31096</name>
</gene>
<reference evidence="2" key="1">
    <citation type="submission" date="2015-07" db="EMBL/GenBank/DDBJ databases">
        <title>Adaptation to a free-living lifestyle via gene acquisitions in the diplomonad Trepomonas sp. PC1.</title>
        <authorList>
            <person name="Xu F."/>
            <person name="Jerlstrom-Hultqvist J."/>
            <person name="Kolisko M."/>
            <person name="Simpson A.G.B."/>
            <person name="Roger A.J."/>
            <person name="Svard S.G."/>
            <person name="Andersson J.O."/>
        </authorList>
    </citation>
    <scope>NUCLEOTIDE SEQUENCE</scope>
    <source>
        <strain evidence="2">PC1</strain>
    </source>
</reference>
<evidence type="ECO:0000313" key="2">
    <source>
        <dbReference type="EMBL" id="JAP89409.1"/>
    </source>
</evidence>
<feature type="coiled-coil region" evidence="1">
    <location>
        <begin position="167"/>
        <end position="201"/>
    </location>
</feature>
<dbReference type="EMBL" id="GDID01007197">
    <property type="protein sequence ID" value="JAP89409.1"/>
    <property type="molecule type" value="Transcribed_RNA"/>
</dbReference>
<accession>A0A146K1K3</accession>
<feature type="non-terminal residue" evidence="2">
    <location>
        <position position="1"/>
    </location>
</feature>
<dbReference type="AlphaFoldDB" id="A0A146K1K3"/>
<keyword evidence="1" id="KW-0175">Coiled coil</keyword>
<sequence length="416" mass="48240">DINPDMYCDEMKKTEIKNLKQIILNKINFGVSKRVPVAIEIQSLLQQGITLSTDYYLHNQLEIILDQAQRLAKLENAPVHIEPFKFGQQNQKDMLSNLKIFKDRDGLSPAQIEKPKLKPEESDTTKKLVETVNSQQKEISVLREQLDVVCQSQNQAKTKQAVSESEQRILKDKLTELTLKNQNLLEEIDLINQQHREETDRLNLILQEKDTEIHQLKSKMQNGYQKQHQNEYFIEEFSQNFEGNEPDVEIAEPLKEEHIIPVIQQIPHSMSFELNSDNLTNTPPRQKYFDKAPSTSQILQQMTSCSAAKFKQLSGQLTLSAQSSTQFGTEFVTDQTEETVRSIVDQIEFFCNFIDVPFQKDENFMVALKTYFRYSNFEVMKLLVKFVRFLDLEVDKSGQIKVFGLEMNSFEMGVVQ</sequence>